<dbReference type="OrthoDB" id="6193840at2"/>
<evidence type="ECO:0008006" key="4">
    <source>
        <dbReference type="Google" id="ProtNLM"/>
    </source>
</evidence>
<evidence type="ECO:0000313" key="2">
    <source>
        <dbReference type="EMBL" id="PSF06958.1"/>
    </source>
</evidence>
<keyword evidence="3" id="KW-1185">Reference proteome</keyword>
<evidence type="ECO:0000313" key="3">
    <source>
        <dbReference type="Proteomes" id="UP000238385"/>
    </source>
</evidence>
<reference evidence="2 3" key="1">
    <citation type="submission" date="2018-03" db="EMBL/GenBank/DDBJ databases">
        <title>Marinobacter brunus sp. nov., a marine bacterium of Gamma-proteobacteria isolated from the surface seawater of the South China Sea.</title>
        <authorList>
            <person name="Cheng H."/>
            <person name="Wu Y.-H."/>
            <person name="Xamxidin M."/>
            <person name="Xu X.-W."/>
        </authorList>
    </citation>
    <scope>NUCLEOTIDE SEQUENCE [LARGE SCALE GENOMIC DNA]</scope>
    <source>
        <strain evidence="2 3">JCM 30472</strain>
    </source>
</reference>
<comment type="caution">
    <text evidence="2">The sequence shown here is derived from an EMBL/GenBank/DDBJ whole genome shotgun (WGS) entry which is preliminary data.</text>
</comment>
<feature type="chain" id="PRO_5015573835" description="DUF3558 domain-containing protein" evidence="1">
    <location>
        <begin position="20"/>
        <end position="177"/>
    </location>
</feature>
<feature type="signal peptide" evidence="1">
    <location>
        <begin position="1"/>
        <end position="19"/>
    </location>
</feature>
<dbReference type="Proteomes" id="UP000238385">
    <property type="component" value="Unassembled WGS sequence"/>
</dbReference>
<dbReference type="EMBL" id="PXNN01000017">
    <property type="protein sequence ID" value="PSF06958.1"/>
    <property type="molecule type" value="Genomic_DNA"/>
</dbReference>
<name>A0A2T1KAA2_9GAMM</name>
<dbReference type="RefSeq" id="WP_106673579.1">
    <property type="nucleotide sequence ID" value="NZ_BMFE01000002.1"/>
</dbReference>
<proteinExistence type="predicted"/>
<evidence type="ECO:0000256" key="1">
    <source>
        <dbReference type="SAM" id="SignalP"/>
    </source>
</evidence>
<gene>
    <name evidence="2" type="ORF">C7H08_18010</name>
</gene>
<organism evidence="2 3">
    <name type="scientific">Marinobacter halophilus</name>
    <dbReference type="NCBI Taxonomy" id="1323740"/>
    <lineage>
        <taxon>Bacteria</taxon>
        <taxon>Pseudomonadati</taxon>
        <taxon>Pseudomonadota</taxon>
        <taxon>Gammaproteobacteria</taxon>
        <taxon>Pseudomonadales</taxon>
        <taxon>Marinobacteraceae</taxon>
        <taxon>Marinobacter</taxon>
    </lineage>
</organism>
<sequence>MASNSTAAFVIALTSVALTGCSNLQPITSGTDDPCATLHDVVSDYPSGFAEFRGSASNYNTVTIYRAKEQLIKGHCEIWAWGNGDTAYSCSVSAPDKAVAETLYSRASEQLAQCLGSEWSSETSLRDRDGKPAGERIRFSHSDDRVPAVSLNRVEDRSRQSVYLYIGPTTRSPGQAD</sequence>
<dbReference type="AlphaFoldDB" id="A0A2T1KAA2"/>
<accession>A0A2T1KAA2</accession>
<keyword evidence="1" id="KW-0732">Signal</keyword>
<protein>
    <recommendedName>
        <fullName evidence="4">DUF3558 domain-containing protein</fullName>
    </recommendedName>
</protein>